<accession>A0A814QED1</accession>
<evidence type="ECO:0000259" key="6">
    <source>
        <dbReference type="Pfam" id="PF05699"/>
    </source>
</evidence>
<keyword evidence="4" id="KW-0862">Zinc</keyword>
<feature type="non-terminal residue" evidence="7">
    <location>
        <position position="1"/>
    </location>
</feature>
<evidence type="ECO:0000256" key="5">
    <source>
        <dbReference type="ARBA" id="ARBA00023242"/>
    </source>
</evidence>
<dbReference type="PANTHER" id="PTHR46481">
    <property type="entry name" value="ZINC FINGER BED DOMAIN-CONTAINING PROTEIN 4"/>
    <property type="match status" value="1"/>
</dbReference>
<comment type="caution">
    <text evidence="7">The sequence shown here is derived from an EMBL/GenBank/DDBJ whole genome shotgun (WGS) entry which is preliminary data.</text>
</comment>
<evidence type="ECO:0000256" key="1">
    <source>
        <dbReference type="ARBA" id="ARBA00004123"/>
    </source>
</evidence>
<evidence type="ECO:0000313" key="8">
    <source>
        <dbReference type="Proteomes" id="UP000663879"/>
    </source>
</evidence>
<keyword evidence="8" id="KW-1185">Reference proteome</keyword>
<organism evidence="7 8">
    <name type="scientific">Brachionus calyciflorus</name>
    <dbReference type="NCBI Taxonomy" id="104777"/>
    <lineage>
        <taxon>Eukaryota</taxon>
        <taxon>Metazoa</taxon>
        <taxon>Spiralia</taxon>
        <taxon>Gnathifera</taxon>
        <taxon>Rotifera</taxon>
        <taxon>Eurotatoria</taxon>
        <taxon>Monogononta</taxon>
        <taxon>Pseudotrocha</taxon>
        <taxon>Ploima</taxon>
        <taxon>Brachionidae</taxon>
        <taxon>Brachionus</taxon>
    </lineage>
</organism>
<feature type="domain" description="HAT C-terminal dimerisation" evidence="6">
    <location>
        <begin position="232"/>
        <end position="311"/>
    </location>
</feature>
<dbReference type="InterPro" id="IPR012337">
    <property type="entry name" value="RNaseH-like_sf"/>
</dbReference>
<name>A0A814QED1_9BILA</name>
<gene>
    <name evidence="7" type="ORF">OXX778_LOCUS21938</name>
</gene>
<evidence type="ECO:0000256" key="2">
    <source>
        <dbReference type="ARBA" id="ARBA00022723"/>
    </source>
</evidence>
<keyword evidence="3" id="KW-0863">Zinc-finger</keyword>
<dbReference type="InterPro" id="IPR052035">
    <property type="entry name" value="ZnF_BED_domain_contain"/>
</dbReference>
<dbReference type="GO" id="GO:0005634">
    <property type="term" value="C:nucleus"/>
    <property type="evidence" value="ECO:0007669"/>
    <property type="project" value="UniProtKB-SubCell"/>
</dbReference>
<keyword evidence="5" id="KW-0539">Nucleus</keyword>
<dbReference type="EMBL" id="CAJNOC010008642">
    <property type="protein sequence ID" value="CAF1118423.1"/>
    <property type="molecule type" value="Genomic_DNA"/>
</dbReference>
<dbReference type="AlphaFoldDB" id="A0A814QED1"/>
<dbReference type="GO" id="GO:0008270">
    <property type="term" value="F:zinc ion binding"/>
    <property type="evidence" value="ECO:0007669"/>
    <property type="project" value="UniProtKB-KW"/>
</dbReference>
<evidence type="ECO:0000256" key="4">
    <source>
        <dbReference type="ARBA" id="ARBA00022833"/>
    </source>
</evidence>
<reference evidence="7" key="1">
    <citation type="submission" date="2021-02" db="EMBL/GenBank/DDBJ databases">
        <authorList>
            <person name="Nowell W R."/>
        </authorList>
    </citation>
    <scope>NUCLEOTIDE SEQUENCE</scope>
    <source>
        <strain evidence="7">Ploen Becks lab</strain>
    </source>
</reference>
<keyword evidence="2" id="KW-0479">Metal-binding</keyword>
<dbReference type="SUPFAM" id="SSF53098">
    <property type="entry name" value="Ribonuclease H-like"/>
    <property type="match status" value="1"/>
</dbReference>
<dbReference type="Pfam" id="PF05699">
    <property type="entry name" value="Dimer_Tnp_hAT"/>
    <property type="match status" value="1"/>
</dbReference>
<dbReference type="Proteomes" id="UP000663879">
    <property type="component" value="Unassembled WGS sequence"/>
</dbReference>
<dbReference type="InterPro" id="IPR008906">
    <property type="entry name" value="HATC_C_dom"/>
</dbReference>
<evidence type="ECO:0000313" key="7">
    <source>
        <dbReference type="EMBL" id="CAF1118423.1"/>
    </source>
</evidence>
<proteinExistence type="predicted"/>
<protein>
    <recommendedName>
        <fullName evidence="6">HAT C-terminal dimerisation domain-containing protein</fullName>
    </recommendedName>
</protein>
<dbReference type="PANTHER" id="PTHR46481:SF10">
    <property type="entry name" value="ZINC FINGER BED DOMAIN-CONTAINING PROTEIN 39"/>
    <property type="match status" value="1"/>
</dbReference>
<sequence length="317" mass="36648">LACIAHTLQLVIKDALDDVSSVDRAIEAVARLIASTNKSHLLKEKIENLDKCFVKRNDTRWSSQFNMIKSFLNFSEDELEQIFDRKNVINQTQRSILNELIIVLEDFAVITDMIQTDKFSIGHILPLIRGLKKELAKLQKLKHCEKIKNNLISSLEKRFGYLENSPVYAFAAIFTPKYGKRWLADNEKDKWDDEIILQVEDFRKRFGTEHVSDLSTQELKEPVAKRVKVLSYLEFTNKTVETQQDLSTAKFWKNYEKSLPDLAAIAKFILTVPATSAPVERIFSVGSSILRPSRRCLKDEIFQMLIFLKCNLNLFKN</sequence>
<comment type="subcellular location">
    <subcellularLocation>
        <location evidence="1">Nucleus</location>
    </subcellularLocation>
</comment>
<evidence type="ECO:0000256" key="3">
    <source>
        <dbReference type="ARBA" id="ARBA00022771"/>
    </source>
</evidence>
<dbReference type="OrthoDB" id="10057873at2759"/>
<dbReference type="GO" id="GO:0046983">
    <property type="term" value="F:protein dimerization activity"/>
    <property type="evidence" value="ECO:0007669"/>
    <property type="project" value="InterPro"/>
</dbReference>